<sequence length="631" mass="72813">MLDWHDLECDFIAHIQKELITTSNGIKVDTETDQAIEKIILIIITTFRLLISLIRNDKKVFEIVMNMSDHLKLYQKYVEKGEVDSPEHEAIFRETQHTFGPLIASYFEAKREQIRSAQSRPIDLGQINKDGICRALFLVFVNVSSVLDHFNNNLGLMFDPIFSMINHSCDPNCTLIWRDDGEILIKSVKLLRASNEIMLNYIPIHLPREMRKKMLRNSFFFDCECLKCTVLDKDYDSMLPINCLFCNHNNRGFVLENFEKFESVPDIEKKKLCCNCENIINVDEIFHNYLDIFRFFRFLNKEAEKLQDFCSWTLESECVLNMDTQTFRKGVKLLQKSYEIVPLKSWPMITLLNVVKIGFQSRDPFDIKVLRMTYLTNFLTENMLESEYRLKIDIGASLYDLSVVSADYLFDQYLRYKEELDEEILDAVGKGSFSLCILSYKHLQERFSDGNDNDSEGSVERSQKDMVQLALEIRRLLEHFERGKKGDKNRQESKASSRNNSGFKSQDSNSNKSIPSTPKSGAENGSYFDNYTQEIFEESIINYERYMECGAAVQFRPILLPLTNADCETFLLPIHSSFDRKKSVDKGVGKGAGKGAGKDAGKCVELIGKDEVAESPSPFVARPLWVAQLWS</sequence>
<proteinExistence type="predicted"/>
<dbReference type="Proteomes" id="UP000186136">
    <property type="component" value="Unassembled WGS sequence"/>
</dbReference>
<dbReference type="AlphaFoldDB" id="A0A1Q2YHJ2"/>
<organism evidence="3 4">
    <name type="scientific">Pichia membranifaciens</name>
    <dbReference type="NCBI Taxonomy" id="4926"/>
    <lineage>
        <taxon>Eukaryota</taxon>
        <taxon>Fungi</taxon>
        <taxon>Dikarya</taxon>
        <taxon>Ascomycota</taxon>
        <taxon>Saccharomycotina</taxon>
        <taxon>Pichiomycetes</taxon>
        <taxon>Pichiales</taxon>
        <taxon>Pichiaceae</taxon>
        <taxon>Pichia</taxon>
    </lineage>
</organism>
<gene>
    <name evidence="3" type="ORF">PMKS-002429</name>
</gene>
<evidence type="ECO:0000256" key="1">
    <source>
        <dbReference type="SAM" id="MobiDB-lite"/>
    </source>
</evidence>
<dbReference type="PANTHER" id="PTHR12197:SF251">
    <property type="entry name" value="EG:BACR7C10.4 PROTEIN"/>
    <property type="match status" value="1"/>
</dbReference>
<dbReference type="CDD" id="cd20071">
    <property type="entry name" value="SET_SMYD"/>
    <property type="match status" value="1"/>
</dbReference>
<evidence type="ECO:0000313" key="3">
    <source>
        <dbReference type="EMBL" id="GAV28951.1"/>
    </source>
</evidence>
<dbReference type="PANTHER" id="PTHR12197">
    <property type="entry name" value="HISTONE-LYSINE N-METHYLTRANSFERASE SMYD"/>
    <property type="match status" value="1"/>
</dbReference>
<dbReference type="OrthoDB" id="5945798at2759"/>
<keyword evidence="4" id="KW-1185">Reference proteome</keyword>
<reference evidence="3 4" key="1">
    <citation type="submission" date="2016-08" db="EMBL/GenBank/DDBJ databases">
        <title>Whole genome shotgun sequence of Pichia membranifaciens KS47-1.</title>
        <authorList>
            <person name="Konishi M."/>
            <person name="Ishida M."/>
            <person name="Arakawa T."/>
            <person name="Kato Y."/>
            <person name="Horiuchi J."/>
        </authorList>
    </citation>
    <scope>NUCLEOTIDE SEQUENCE [LARGE SCALE GENOMIC DNA]</scope>
    <source>
        <strain evidence="3 4">KS47-1</strain>
    </source>
</reference>
<dbReference type="PROSITE" id="PS50280">
    <property type="entry name" value="SET"/>
    <property type="match status" value="1"/>
</dbReference>
<name>A0A1Q2YHJ2_9ASCO</name>
<feature type="domain" description="SET" evidence="2">
    <location>
        <begin position="71"/>
        <end position="202"/>
    </location>
</feature>
<feature type="compositionally biased region" description="Basic and acidic residues" evidence="1">
    <location>
        <begin position="482"/>
        <end position="495"/>
    </location>
</feature>
<protein>
    <recommendedName>
        <fullName evidence="2">SET domain-containing protein</fullName>
    </recommendedName>
</protein>
<dbReference type="SUPFAM" id="SSF82199">
    <property type="entry name" value="SET domain"/>
    <property type="match status" value="1"/>
</dbReference>
<feature type="region of interest" description="Disordered" evidence="1">
    <location>
        <begin position="482"/>
        <end position="525"/>
    </location>
</feature>
<comment type="caution">
    <text evidence="3">The sequence shown here is derived from an EMBL/GenBank/DDBJ whole genome shotgun (WGS) entry which is preliminary data.</text>
</comment>
<dbReference type="GO" id="GO:0005634">
    <property type="term" value="C:nucleus"/>
    <property type="evidence" value="ECO:0007669"/>
    <property type="project" value="TreeGrafter"/>
</dbReference>
<dbReference type="Gene3D" id="2.170.270.10">
    <property type="entry name" value="SET domain"/>
    <property type="match status" value="1"/>
</dbReference>
<dbReference type="InterPro" id="IPR050869">
    <property type="entry name" value="H3K4_H4K5_MeTrfase"/>
</dbReference>
<evidence type="ECO:0000259" key="2">
    <source>
        <dbReference type="PROSITE" id="PS50280"/>
    </source>
</evidence>
<accession>A0A1Q2YHJ2</accession>
<dbReference type="InterPro" id="IPR001214">
    <property type="entry name" value="SET_dom"/>
</dbReference>
<evidence type="ECO:0000313" key="4">
    <source>
        <dbReference type="Proteomes" id="UP000186136"/>
    </source>
</evidence>
<dbReference type="InterPro" id="IPR046341">
    <property type="entry name" value="SET_dom_sf"/>
</dbReference>
<dbReference type="Pfam" id="PF00856">
    <property type="entry name" value="SET"/>
    <property type="match status" value="1"/>
</dbReference>
<dbReference type="EMBL" id="BDGI01000092">
    <property type="protein sequence ID" value="GAV28951.1"/>
    <property type="molecule type" value="Genomic_DNA"/>
</dbReference>
<feature type="compositionally biased region" description="Polar residues" evidence="1">
    <location>
        <begin position="496"/>
        <end position="519"/>
    </location>
</feature>